<evidence type="ECO:0000256" key="2">
    <source>
        <dbReference type="ARBA" id="ARBA00022884"/>
    </source>
</evidence>
<dbReference type="GO" id="GO:0022625">
    <property type="term" value="C:cytosolic large ribosomal subunit"/>
    <property type="evidence" value="ECO:0007669"/>
    <property type="project" value="TreeGrafter"/>
</dbReference>
<dbReference type="InterPro" id="IPR020930">
    <property type="entry name" value="Ribosomal_uL5_bac-type"/>
</dbReference>
<dbReference type="EMBL" id="CAFBQQ010000019">
    <property type="protein sequence ID" value="CAB5060526.1"/>
    <property type="molecule type" value="Genomic_DNA"/>
</dbReference>
<dbReference type="Gene3D" id="2.170.120.20">
    <property type="entry name" value="Ribosomal protein L25, beta domain"/>
    <property type="match status" value="1"/>
</dbReference>
<evidence type="ECO:0000259" key="7">
    <source>
        <dbReference type="Pfam" id="PF14693"/>
    </source>
</evidence>
<keyword evidence="1" id="KW-0699">rRNA-binding</keyword>
<proteinExistence type="inferred from homology"/>
<evidence type="ECO:0000256" key="1">
    <source>
        <dbReference type="ARBA" id="ARBA00022730"/>
    </source>
</evidence>
<dbReference type="GO" id="GO:0008097">
    <property type="term" value="F:5S rRNA binding"/>
    <property type="evidence" value="ECO:0007669"/>
    <property type="project" value="InterPro"/>
</dbReference>
<evidence type="ECO:0000256" key="5">
    <source>
        <dbReference type="SAM" id="MobiDB-lite"/>
    </source>
</evidence>
<dbReference type="InterPro" id="IPR037121">
    <property type="entry name" value="Ribosomal_bL25_C"/>
</dbReference>
<evidence type="ECO:0000259" key="6">
    <source>
        <dbReference type="Pfam" id="PF01386"/>
    </source>
</evidence>
<dbReference type="PANTHER" id="PTHR33284:SF1">
    <property type="entry name" value="RIBOSOMAL PROTEIN L25_GLN-TRNA SYNTHETASE, ANTI-CODON-BINDING DOMAIN-CONTAINING PROTEIN"/>
    <property type="match status" value="1"/>
</dbReference>
<dbReference type="PANTHER" id="PTHR33284">
    <property type="entry name" value="RIBOSOMAL PROTEIN L25/GLN-TRNA SYNTHETASE, ANTI-CODON-BINDING DOMAIN-CONTAINING PROTEIN"/>
    <property type="match status" value="1"/>
</dbReference>
<dbReference type="GO" id="GO:0003735">
    <property type="term" value="F:structural constituent of ribosome"/>
    <property type="evidence" value="ECO:0007669"/>
    <property type="project" value="InterPro"/>
</dbReference>
<dbReference type="InterPro" id="IPR011035">
    <property type="entry name" value="Ribosomal_bL25/Gln-tRNA_synth"/>
</dbReference>
<evidence type="ECO:0000256" key="4">
    <source>
        <dbReference type="ARBA" id="ARBA00023274"/>
    </source>
</evidence>
<feature type="compositionally biased region" description="Low complexity" evidence="5">
    <location>
        <begin position="193"/>
        <end position="214"/>
    </location>
</feature>
<dbReference type="HAMAP" id="MF_01334">
    <property type="entry name" value="Ribosomal_bL25_CTC"/>
    <property type="match status" value="1"/>
</dbReference>
<dbReference type="InterPro" id="IPR020057">
    <property type="entry name" value="Ribosomal_bL25_b-dom"/>
</dbReference>
<keyword evidence="3" id="KW-0689">Ribosomal protein</keyword>
<dbReference type="Gene3D" id="2.40.240.10">
    <property type="entry name" value="Ribosomal Protein L25, Chain P"/>
    <property type="match status" value="1"/>
</dbReference>
<dbReference type="CDD" id="cd00495">
    <property type="entry name" value="Ribosomal_L25_TL5_CTC"/>
    <property type="match status" value="1"/>
</dbReference>
<dbReference type="InterPro" id="IPR001021">
    <property type="entry name" value="Ribosomal_bL25_long"/>
</dbReference>
<dbReference type="GO" id="GO:0006412">
    <property type="term" value="P:translation"/>
    <property type="evidence" value="ECO:0007669"/>
    <property type="project" value="InterPro"/>
</dbReference>
<dbReference type="NCBIfam" id="NF004131">
    <property type="entry name" value="PRK05618.2-1"/>
    <property type="match status" value="1"/>
</dbReference>
<dbReference type="EMBL" id="CAEZXQ010000012">
    <property type="protein sequence ID" value="CAB4686949.1"/>
    <property type="molecule type" value="Genomic_DNA"/>
</dbReference>
<feature type="region of interest" description="Disordered" evidence="5">
    <location>
        <begin position="193"/>
        <end position="223"/>
    </location>
</feature>
<evidence type="ECO:0000256" key="3">
    <source>
        <dbReference type="ARBA" id="ARBA00022980"/>
    </source>
</evidence>
<dbReference type="SUPFAM" id="SSF50715">
    <property type="entry name" value="Ribosomal protein L25-like"/>
    <property type="match status" value="1"/>
</dbReference>
<feature type="domain" description="Large ribosomal subunit protein bL25 L25" evidence="6">
    <location>
        <begin position="7"/>
        <end position="90"/>
    </location>
</feature>
<organism evidence="9">
    <name type="scientific">freshwater metagenome</name>
    <dbReference type="NCBI Taxonomy" id="449393"/>
    <lineage>
        <taxon>unclassified sequences</taxon>
        <taxon>metagenomes</taxon>
        <taxon>ecological metagenomes</taxon>
    </lineage>
</organism>
<dbReference type="Pfam" id="PF01386">
    <property type="entry name" value="Ribosomal_L25p"/>
    <property type="match status" value="1"/>
</dbReference>
<protein>
    <submittedName>
        <fullName evidence="9">Unannotated protein</fullName>
    </submittedName>
</protein>
<gene>
    <name evidence="8" type="ORF">UFOPK2576_00188</name>
    <name evidence="9" type="ORF">UFOPK4358_00269</name>
</gene>
<feature type="domain" description="Large ribosomal subunit protein bL25 beta" evidence="7">
    <location>
        <begin position="99"/>
        <end position="175"/>
    </location>
</feature>
<dbReference type="AlphaFoldDB" id="A0A6J7U6M8"/>
<accession>A0A6J7U6M8</accession>
<reference evidence="9" key="1">
    <citation type="submission" date="2020-05" db="EMBL/GenBank/DDBJ databases">
        <authorList>
            <person name="Chiriac C."/>
            <person name="Salcher M."/>
            <person name="Ghai R."/>
            <person name="Kavagutti S V."/>
        </authorList>
    </citation>
    <scope>NUCLEOTIDE SEQUENCE</scope>
</reference>
<keyword evidence="4" id="KW-0687">Ribonucleoprotein</keyword>
<name>A0A6J7U6M8_9ZZZZ</name>
<evidence type="ECO:0000313" key="8">
    <source>
        <dbReference type="EMBL" id="CAB4686949.1"/>
    </source>
</evidence>
<dbReference type="Pfam" id="PF14693">
    <property type="entry name" value="Ribosomal_TL5_C"/>
    <property type="match status" value="1"/>
</dbReference>
<dbReference type="InterPro" id="IPR029751">
    <property type="entry name" value="Ribosomal_L25_dom"/>
</dbReference>
<keyword evidence="2" id="KW-0694">RNA-binding</keyword>
<evidence type="ECO:0000313" key="9">
    <source>
        <dbReference type="EMBL" id="CAB5060526.1"/>
    </source>
</evidence>
<sequence>MAEISIKGARRTEFGKGASRRSRRDGFIPAVIYGHGEKPQHVALPSRELGIALKTSNVLIDVVLDDHTELTLPKSVSRDPLTGLLEHIDLVIVRRGERVVVSVPVHTEGKYDQDGILEHTNNSIEVETDVTNIPAFLMLSMEGMVAGESKAAAEVVLPEGVKLISDPKMIVVHLSVKSAEVEEVAVVAAPAEGDAAAAATPAEGDAAAAAAPAGGDDKKDKKK</sequence>
<dbReference type="InterPro" id="IPR020056">
    <property type="entry name" value="Rbsml_bL25/Gln-tRNA_synth_N"/>
</dbReference>
<dbReference type="NCBIfam" id="TIGR00731">
    <property type="entry name" value="bL25_bact_ctc"/>
    <property type="match status" value="1"/>
</dbReference>